<keyword evidence="4" id="KW-1185">Reference proteome</keyword>
<gene>
    <name evidence="3" type="ORF">JCM19294_486</name>
</gene>
<keyword evidence="3" id="KW-0418">Kinase</keyword>
<dbReference type="EMBL" id="BBML01000004">
    <property type="protein sequence ID" value="GAK96980.1"/>
    <property type="molecule type" value="Genomic_DNA"/>
</dbReference>
<name>A0A090Q1W5_9FLAO</name>
<evidence type="ECO:0000313" key="3">
    <source>
        <dbReference type="EMBL" id="GAK96980.1"/>
    </source>
</evidence>
<organism evidence="3 4">
    <name type="scientific">Nonlabens tegetincola</name>
    <dbReference type="NCBI Taxonomy" id="323273"/>
    <lineage>
        <taxon>Bacteria</taxon>
        <taxon>Pseudomonadati</taxon>
        <taxon>Bacteroidota</taxon>
        <taxon>Flavobacteriia</taxon>
        <taxon>Flavobacteriales</taxon>
        <taxon>Flavobacteriaceae</taxon>
        <taxon>Nonlabens</taxon>
    </lineage>
</organism>
<dbReference type="InterPro" id="IPR025198">
    <property type="entry name" value="PPK_N_dom"/>
</dbReference>
<evidence type="ECO:0000259" key="2">
    <source>
        <dbReference type="Pfam" id="PF13089"/>
    </source>
</evidence>
<dbReference type="AlphaFoldDB" id="A0A090Q1W5"/>
<dbReference type="SUPFAM" id="SSF140356">
    <property type="entry name" value="PPK N-terminal domain-like"/>
    <property type="match status" value="1"/>
</dbReference>
<dbReference type="EC" id="2.7.4.1" evidence="3"/>
<accession>A0A090Q1W5</accession>
<feature type="region of interest" description="Disordered" evidence="1">
    <location>
        <begin position="65"/>
        <end position="93"/>
    </location>
</feature>
<dbReference type="Proteomes" id="UP000029221">
    <property type="component" value="Unassembled WGS sequence"/>
</dbReference>
<dbReference type="GO" id="GO:0006799">
    <property type="term" value="P:polyphosphate biosynthetic process"/>
    <property type="evidence" value="ECO:0007669"/>
    <property type="project" value="InterPro"/>
</dbReference>
<dbReference type="InterPro" id="IPR036832">
    <property type="entry name" value="PPK_N_dom_sf"/>
</dbReference>
<dbReference type="RefSeq" id="WP_369385862.1">
    <property type="nucleotide sequence ID" value="NZ_BBML01000004.1"/>
</dbReference>
<dbReference type="PANTHER" id="PTHR30218:SF0">
    <property type="entry name" value="POLYPHOSPHATE KINASE"/>
    <property type="match status" value="1"/>
</dbReference>
<dbReference type="GO" id="GO:0009358">
    <property type="term" value="C:polyphosphate kinase complex"/>
    <property type="evidence" value="ECO:0007669"/>
    <property type="project" value="InterPro"/>
</dbReference>
<feature type="compositionally biased region" description="Polar residues" evidence="1">
    <location>
        <begin position="74"/>
        <end position="93"/>
    </location>
</feature>
<comment type="caution">
    <text evidence="3">The sequence shown here is derived from an EMBL/GenBank/DDBJ whole genome shotgun (WGS) entry which is preliminary data.</text>
</comment>
<dbReference type="GO" id="GO:0008976">
    <property type="term" value="F:polyphosphate kinase activity"/>
    <property type="evidence" value="ECO:0007669"/>
    <property type="project" value="UniProtKB-EC"/>
</dbReference>
<dbReference type="PANTHER" id="PTHR30218">
    <property type="entry name" value="POLYPHOSPHATE KINASE"/>
    <property type="match status" value="1"/>
</dbReference>
<proteinExistence type="predicted"/>
<dbReference type="InterPro" id="IPR003414">
    <property type="entry name" value="PP_kinase"/>
</dbReference>
<dbReference type="eggNOG" id="COG0855">
    <property type="taxonomic scope" value="Bacteria"/>
</dbReference>
<dbReference type="Pfam" id="PF13089">
    <property type="entry name" value="PP_kinase_N"/>
    <property type="match status" value="1"/>
</dbReference>
<sequence length="93" mass="11396">MKYDFPYRHRDLNWLSFNHRVLQEAANDHLPVYERIKFMAIFSSNLDEFFRVRISQLRQLKKVRKKVPKKIRDQTNQTGKRNNWPKSKSNSIF</sequence>
<keyword evidence="3" id="KW-0808">Transferase</keyword>
<feature type="domain" description="Polyphosphate kinase N-terminal" evidence="2">
    <location>
        <begin position="7"/>
        <end position="74"/>
    </location>
</feature>
<protein>
    <submittedName>
        <fullName evidence="3">Polyphosphate kinase</fullName>
        <ecNumber evidence="3">2.7.4.1</ecNumber>
    </submittedName>
</protein>
<evidence type="ECO:0000313" key="4">
    <source>
        <dbReference type="Proteomes" id="UP000029221"/>
    </source>
</evidence>
<evidence type="ECO:0000256" key="1">
    <source>
        <dbReference type="SAM" id="MobiDB-lite"/>
    </source>
</evidence>
<reference evidence="3" key="1">
    <citation type="journal article" date="2014" name="Genome Announc.">
        <title>Draft Genome Sequences of Marine Flavobacterium Nonlabens Strains NR17, NR24, NR27, NR32, NR33, and Ara13.</title>
        <authorList>
            <person name="Nakanishi M."/>
            <person name="Meirelles P."/>
            <person name="Suzuki R."/>
            <person name="Takatani N."/>
            <person name="Mino S."/>
            <person name="Suda W."/>
            <person name="Oshima K."/>
            <person name="Hattori M."/>
            <person name="Ohkuma M."/>
            <person name="Hosokawa M."/>
            <person name="Miyashita K."/>
            <person name="Thompson F.L."/>
            <person name="Niwa A."/>
            <person name="Sawabe T."/>
            <person name="Sawabe T."/>
        </authorList>
    </citation>
    <scope>NUCLEOTIDE SEQUENCE [LARGE SCALE GENOMIC DNA]</scope>
    <source>
        <strain evidence="3">JCM 19294</strain>
    </source>
</reference>
<dbReference type="Gene3D" id="1.20.58.310">
    <property type="entry name" value="Polyphosphate kinase N-terminal domain"/>
    <property type="match status" value="1"/>
</dbReference>